<dbReference type="InterPro" id="IPR008952">
    <property type="entry name" value="Tetraspanin_EC2_sf"/>
</dbReference>
<reference evidence="3 4" key="1">
    <citation type="submission" date="2024-11" db="EMBL/GenBank/DDBJ databases">
        <title>Adaptive evolution of stress response genes in parasites aligns with host niche diversity.</title>
        <authorList>
            <person name="Hahn C."/>
            <person name="Resl P."/>
        </authorList>
    </citation>
    <scope>NUCLEOTIDE SEQUENCE [LARGE SCALE GENOMIC DNA]</scope>
    <source>
        <strain evidence="3">EGGRZ-B1_66</strain>
        <tissue evidence="3">Body</tissue>
    </source>
</reference>
<feature type="region of interest" description="Disordered" evidence="1">
    <location>
        <begin position="312"/>
        <end position="333"/>
    </location>
</feature>
<feature type="compositionally biased region" description="Polar residues" evidence="1">
    <location>
        <begin position="353"/>
        <end position="367"/>
    </location>
</feature>
<keyword evidence="2" id="KW-0472">Membrane</keyword>
<feature type="region of interest" description="Disordered" evidence="1">
    <location>
        <begin position="347"/>
        <end position="367"/>
    </location>
</feature>
<dbReference type="CDD" id="cd03127">
    <property type="entry name" value="tetraspanin_LEL"/>
    <property type="match status" value="1"/>
</dbReference>
<protein>
    <recommendedName>
        <fullName evidence="5">Tetraspanin</fullName>
    </recommendedName>
</protein>
<evidence type="ECO:0008006" key="5">
    <source>
        <dbReference type="Google" id="ProtNLM"/>
    </source>
</evidence>
<evidence type="ECO:0000256" key="2">
    <source>
        <dbReference type="SAM" id="Phobius"/>
    </source>
</evidence>
<evidence type="ECO:0000313" key="4">
    <source>
        <dbReference type="Proteomes" id="UP001626550"/>
    </source>
</evidence>
<keyword evidence="2" id="KW-0812">Transmembrane</keyword>
<evidence type="ECO:0000313" key="3">
    <source>
        <dbReference type="EMBL" id="KAL3309118.1"/>
    </source>
</evidence>
<keyword evidence="4" id="KW-1185">Reference proteome</keyword>
<feature type="transmembrane region" description="Helical" evidence="2">
    <location>
        <begin position="235"/>
        <end position="260"/>
    </location>
</feature>
<organism evidence="3 4">
    <name type="scientific">Cichlidogyrus casuarinus</name>
    <dbReference type="NCBI Taxonomy" id="1844966"/>
    <lineage>
        <taxon>Eukaryota</taxon>
        <taxon>Metazoa</taxon>
        <taxon>Spiralia</taxon>
        <taxon>Lophotrochozoa</taxon>
        <taxon>Platyhelminthes</taxon>
        <taxon>Monogenea</taxon>
        <taxon>Monopisthocotylea</taxon>
        <taxon>Dactylogyridea</taxon>
        <taxon>Ancyrocephalidae</taxon>
        <taxon>Cichlidogyrus</taxon>
    </lineage>
</organism>
<sequence>MALFYNKQTTFVFNILFILLNGIACLTFLILLFVTIYHLSTVSRRVVRETKDSQDMYRQFHFITSGRFLQTGQTIWYLAICFYMMYLVLTVLAMTSRMLAVNMEFILAFCVIMYSVAVGLFGVILVTVGIEKAYGTYVQEMYLEAFLSIYDKRYSSFQRFWHEFQQSYSCCGVKSAFDYLRTRDYIDYHELYIKLPQSCCSSKIGNCNGTVSFVDAALLTPCSDYLMQLYSARKAFCTVCLVMVLLFAILITITVILMMAPRYLSNLSKRQKKPDVTYFVDRAKNVYPITGRYYGDDPEEEMEYKVRKLEAQGLENGNNEPKKDIGRPSLVRRPQIKDIIQQAENYIKKRESSTQPVPNSLNTSDHD</sequence>
<name>A0ABD2PPW3_9PLAT</name>
<feature type="transmembrane region" description="Helical" evidence="2">
    <location>
        <begin position="12"/>
        <end position="39"/>
    </location>
</feature>
<dbReference type="AlphaFoldDB" id="A0ABD2PPW3"/>
<dbReference type="EMBL" id="JBJKFK010004268">
    <property type="protein sequence ID" value="KAL3309118.1"/>
    <property type="molecule type" value="Genomic_DNA"/>
</dbReference>
<dbReference type="Proteomes" id="UP001626550">
    <property type="component" value="Unassembled WGS sequence"/>
</dbReference>
<feature type="transmembrane region" description="Helical" evidence="2">
    <location>
        <begin position="105"/>
        <end position="130"/>
    </location>
</feature>
<dbReference type="SUPFAM" id="SSF48652">
    <property type="entry name" value="Tetraspanin"/>
    <property type="match status" value="1"/>
</dbReference>
<feature type="transmembrane region" description="Helical" evidence="2">
    <location>
        <begin position="75"/>
        <end position="93"/>
    </location>
</feature>
<keyword evidence="2" id="KW-1133">Transmembrane helix</keyword>
<comment type="caution">
    <text evidence="3">The sequence shown here is derived from an EMBL/GenBank/DDBJ whole genome shotgun (WGS) entry which is preliminary data.</text>
</comment>
<proteinExistence type="predicted"/>
<evidence type="ECO:0000256" key="1">
    <source>
        <dbReference type="SAM" id="MobiDB-lite"/>
    </source>
</evidence>
<accession>A0ABD2PPW3</accession>
<dbReference type="Gene3D" id="1.10.1450.10">
    <property type="entry name" value="Tetraspanin"/>
    <property type="match status" value="1"/>
</dbReference>
<gene>
    <name evidence="3" type="ORF">Ciccas_012336</name>
</gene>